<accession>A0ABX2F1N8</accession>
<dbReference type="EMBL" id="JAAATY010000006">
    <property type="protein sequence ID" value="NRN65231.1"/>
    <property type="molecule type" value="Genomic_DNA"/>
</dbReference>
<protein>
    <submittedName>
        <fullName evidence="1">Uncharacterized protein</fullName>
    </submittedName>
</protein>
<reference evidence="1 2" key="1">
    <citation type="submission" date="2020-01" db="EMBL/GenBank/DDBJ databases">
        <title>Kibdelosporangium persica a novel Actinomycetes from a hot desert in Iran.</title>
        <authorList>
            <person name="Safaei N."/>
            <person name="Zaburannyi N."/>
            <person name="Mueller R."/>
            <person name="Wink J."/>
        </authorList>
    </citation>
    <scope>NUCLEOTIDE SEQUENCE [LARGE SCALE GENOMIC DNA]</scope>
    <source>
        <strain evidence="1 2">4NS15</strain>
    </source>
</reference>
<name>A0ABX2F1N8_9PSEU</name>
<proteinExistence type="predicted"/>
<evidence type="ECO:0000313" key="2">
    <source>
        <dbReference type="Proteomes" id="UP000763557"/>
    </source>
</evidence>
<organism evidence="1 2">
    <name type="scientific">Kibdelosporangium persicum</name>
    <dbReference type="NCBI Taxonomy" id="2698649"/>
    <lineage>
        <taxon>Bacteria</taxon>
        <taxon>Bacillati</taxon>
        <taxon>Actinomycetota</taxon>
        <taxon>Actinomycetes</taxon>
        <taxon>Pseudonocardiales</taxon>
        <taxon>Pseudonocardiaceae</taxon>
        <taxon>Kibdelosporangium</taxon>
    </lineage>
</organism>
<sequence length="64" mass="7062">MELTGLADLTHTRRVSLYRLRPGEDLYSMRAPRVIQGDHEFITLRVTVGGLPALLVAGLPEDSS</sequence>
<dbReference type="RefSeq" id="WP_173128901.1">
    <property type="nucleotide sequence ID" value="NZ_CBCSGW010000005.1"/>
</dbReference>
<evidence type="ECO:0000313" key="1">
    <source>
        <dbReference type="EMBL" id="NRN65231.1"/>
    </source>
</evidence>
<dbReference type="Proteomes" id="UP000763557">
    <property type="component" value="Unassembled WGS sequence"/>
</dbReference>
<keyword evidence="2" id="KW-1185">Reference proteome</keyword>
<comment type="caution">
    <text evidence="1">The sequence shown here is derived from an EMBL/GenBank/DDBJ whole genome shotgun (WGS) entry which is preliminary data.</text>
</comment>
<gene>
    <name evidence="1" type="ORF">GC106_24420</name>
</gene>